<dbReference type="InterPro" id="IPR055736">
    <property type="entry name" value="DUF7312"/>
</dbReference>
<dbReference type="EMBL" id="CP071462">
    <property type="protein sequence ID" value="QSW97977.1"/>
    <property type="molecule type" value="Genomic_DNA"/>
</dbReference>
<gene>
    <name evidence="4" type="ORF">J0X25_11175</name>
</gene>
<dbReference type="RefSeq" id="WP_207287596.1">
    <property type="nucleotide sequence ID" value="NZ_CP071462.1"/>
</dbReference>
<evidence type="ECO:0000256" key="2">
    <source>
        <dbReference type="SAM" id="Phobius"/>
    </source>
</evidence>
<feature type="compositionally biased region" description="Acidic residues" evidence="1">
    <location>
        <begin position="64"/>
        <end position="82"/>
    </location>
</feature>
<feature type="region of interest" description="Disordered" evidence="1">
    <location>
        <begin position="1"/>
        <end position="96"/>
    </location>
</feature>
<reference evidence="4 5" key="1">
    <citation type="submission" date="2021-03" db="EMBL/GenBank/DDBJ databases">
        <title>Haloterrigena longa sp. nov. and Haloterrigena limicola sp. nov., extremely halophilic archaea isolated from a salt lake.</title>
        <authorList>
            <person name="Henglin C."/>
        </authorList>
    </citation>
    <scope>NUCLEOTIDE SEQUENCE [LARGE SCALE GENOMIC DNA]</scope>
    <source>
        <strain evidence="4 5">KZCA68</strain>
    </source>
</reference>
<feature type="domain" description="DUF7312" evidence="3">
    <location>
        <begin position="67"/>
        <end position="118"/>
    </location>
</feature>
<dbReference type="AlphaFoldDB" id="A0A8A2VB83"/>
<keyword evidence="2" id="KW-0812">Transmembrane</keyword>
<evidence type="ECO:0000313" key="4">
    <source>
        <dbReference type="EMBL" id="QSW97977.1"/>
    </source>
</evidence>
<name>A0A8A2VB83_9EURY</name>
<proteinExistence type="predicted"/>
<keyword evidence="2" id="KW-1133">Transmembrane helix</keyword>
<keyword evidence="5" id="KW-1185">Reference proteome</keyword>
<dbReference type="KEGG" id="hakz:J0X25_11175"/>
<evidence type="ECO:0000313" key="5">
    <source>
        <dbReference type="Proteomes" id="UP000663203"/>
    </source>
</evidence>
<accession>A0A8A2VB83</accession>
<feature type="transmembrane region" description="Helical" evidence="2">
    <location>
        <begin position="100"/>
        <end position="119"/>
    </location>
</feature>
<evidence type="ECO:0000256" key="1">
    <source>
        <dbReference type="SAM" id="MobiDB-lite"/>
    </source>
</evidence>
<protein>
    <recommendedName>
        <fullName evidence="3">DUF7312 domain-containing protein</fullName>
    </recommendedName>
</protein>
<dbReference type="GeneID" id="63187874"/>
<evidence type="ECO:0000259" key="3">
    <source>
        <dbReference type="Pfam" id="PF23994"/>
    </source>
</evidence>
<keyword evidence="2" id="KW-0472">Membrane</keyword>
<sequence>MADDASGTDDRDRTSDSSATDSDDWDLTGSEDRRGSDDRFGSVARDDDPREEGYRIPLDLSEGNGDETDDVDAADADADDAYAPEPSSTPIEPGDPDLEHVIFVFLGAVAMVLVLFRLLSLPL</sequence>
<feature type="compositionally biased region" description="Basic and acidic residues" evidence="1">
    <location>
        <begin position="30"/>
        <end position="54"/>
    </location>
</feature>
<dbReference type="Proteomes" id="UP000663203">
    <property type="component" value="Chromosome"/>
</dbReference>
<organism evidence="4 5">
    <name type="scientific">Haloterrigena alkaliphila</name>
    <dbReference type="NCBI Taxonomy" id="2816475"/>
    <lineage>
        <taxon>Archaea</taxon>
        <taxon>Methanobacteriati</taxon>
        <taxon>Methanobacteriota</taxon>
        <taxon>Stenosarchaea group</taxon>
        <taxon>Halobacteria</taxon>
        <taxon>Halobacteriales</taxon>
        <taxon>Natrialbaceae</taxon>
        <taxon>Haloterrigena</taxon>
    </lineage>
</organism>
<dbReference type="Pfam" id="PF23994">
    <property type="entry name" value="DUF7312"/>
    <property type="match status" value="1"/>
</dbReference>